<dbReference type="InterPro" id="IPR011333">
    <property type="entry name" value="SKP1/BTB/POZ_sf"/>
</dbReference>
<evidence type="ECO:0000313" key="10">
    <source>
        <dbReference type="Proteomes" id="UP001472677"/>
    </source>
</evidence>
<feature type="region of interest" description="Disordered" evidence="4">
    <location>
        <begin position="511"/>
        <end position="533"/>
    </location>
</feature>
<evidence type="ECO:0000313" key="8">
    <source>
        <dbReference type="EMBL" id="KAK8564745.1"/>
    </source>
</evidence>
<dbReference type="PANTHER" id="PTHR32370">
    <property type="entry name" value="OS12G0117600 PROTEIN"/>
    <property type="match status" value="1"/>
</dbReference>
<evidence type="ECO:0000256" key="3">
    <source>
        <dbReference type="PROSITE-ProRule" id="PRU00982"/>
    </source>
</evidence>
<dbReference type="PROSITE" id="PS50097">
    <property type="entry name" value="BTB"/>
    <property type="match status" value="1"/>
</dbReference>
<comment type="pathway">
    <text evidence="1">Protein modification; protein ubiquitination.</text>
</comment>
<feature type="compositionally biased region" description="Low complexity" evidence="4">
    <location>
        <begin position="511"/>
        <end position="523"/>
    </location>
</feature>
<dbReference type="SUPFAM" id="SSF54695">
    <property type="entry name" value="POZ domain"/>
    <property type="match status" value="1"/>
</dbReference>
<evidence type="ECO:0000256" key="4">
    <source>
        <dbReference type="SAM" id="MobiDB-lite"/>
    </source>
</evidence>
<dbReference type="SMART" id="SM00225">
    <property type="entry name" value="BTB"/>
    <property type="match status" value="1"/>
</dbReference>
<name>A0ABR2ERX6_9ROSI</name>
<feature type="domain" description="BTB" evidence="5">
    <location>
        <begin position="28"/>
        <end position="96"/>
    </location>
</feature>
<dbReference type="InterPro" id="IPR000210">
    <property type="entry name" value="BTB/POZ_dom"/>
</dbReference>
<evidence type="ECO:0000313" key="9">
    <source>
        <dbReference type="EMBL" id="KAK8564748.1"/>
    </source>
</evidence>
<keyword evidence="2" id="KW-0833">Ubl conjugation pathway</keyword>
<evidence type="ECO:0000313" key="7">
    <source>
        <dbReference type="EMBL" id="KAK8478556.1"/>
    </source>
</evidence>
<dbReference type="Pfam" id="PF00651">
    <property type="entry name" value="BTB"/>
    <property type="match status" value="1"/>
</dbReference>
<feature type="domain" description="NPH3" evidence="6">
    <location>
        <begin position="183"/>
        <end position="462"/>
    </location>
</feature>
<dbReference type="EMBL" id="JBBPBM010002476">
    <property type="protein sequence ID" value="KAK8478556.1"/>
    <property type="molecule type" value="Genomic_DNA"/>
</dbReference>
<dbReference type="EMBL" id="JBBPBM010000010">
    <property type="protein sequence ID" value="KAK8564745.1"/>
    <property type="molecule type" value="Genomic_DNA"/>
</dbReference>
<dbReference type="PROSITE" id="PS51649">
    <property type="entry name" value="NPH3"/>
    <property type="match status" value="1"/>
</dbReference>
<sequence length="573" mass="64093">MAALNGNNRLSAAMERTGQWVFSQDIPTDVVVEVGEANFNLHKFMLVAKSNYIRKLIMETKEADLTRINLSEIPGGPEIFEKAAKFCYGVNFEITVHNVAALRCAAEYLQMTDKYCDNNLAGRTEDFLSQVALSSLSGAVVVLKSCEDLLPMAEELKIVQRCIDVASARACNEASFPCRTPPNWWTEELSILDVDFFGRIIGAMKQRGAKALTMATALITYAERWLRDLVRDHSGNGIKCSEPIDSDLRIQQRELLESIVALLPAEKAAFPIHFLCCLLRCAIFLKTSGSCKNELEKRISLILEHVTVDDLLVLSFTYDGERLLDLDSVRRIISGFVEKEKSMAVFNGGDFREVSSSAVQRVAKTVDAYLAEIATVVELTISKFNGIANLVPKGARKVEDDLYRAIDIYLKSHPNLDEIEREKVCSSMDPLKLSYEARVHASQNKRLPVQIVLHALYYDQLKLRSGGADDHNEPDAVTTRNQLQADVSLVKENEALRTELLKMKMYISDMQKSNQTGTSSKSSGTRKPTFFSSMSKTLGKLNPFRHGSKDTSHIDDNIGVDVTKPRRRRFSIS</sequence>
<dbReference type="InterPro" id="IPR043454">
    <property type="entry name" value="NPH3/RPT2-like"/>
</dbReference>
<evidence type="ECO:0000259" key="6">
    <source>
        <dbReference type="PROSITE" id="PS51649"/>
    </source>
</evidence>
<reference evidence="9 10" key="1">
    <citation type="journal article" date="2024" name="G3 (Bethesda)">
        <title>Genome assembly of Hibiscus sabdariffa L. provides insights into metabolisms of medicinal natural products.</title>
        <authorList>
            <person name="Kim T."/>
        </authorList>
    </citation>
    <scope>NUCLEOTIDE SEQUENCE [LARGE SCALE GENOMIC DNA]</scope>
    <source>
        <strain evidence="9">TK-2024</strain>
        <tissue evidence="9">Old leaves</tissue>
    </source>
</reference>
<accession>A0ABR2ERX6</accession>
<evidence type="ECO:0000259" key="5">
    <source>
        <dbReference type="PROSITE" id="PS50097"/>
    </source>
</evidence>
<proteinExistence type="inferred from homology"/>
<gene>
    <name evidence="8" type="ORF">V6N12_058328</name>
    <name evidence="9" type="ORF">V6N12_058331</name>
    <name evidence="7" type="ORF">V6N12_065983</name>
</gene>
<evidence type="ECO:0008006" key="11">
    <source>
        <dbReference type="Google" id="ProtNLM"/>
    </source>
</evidence>
<organism evidence="9 10">
    <name type="scientific">Hibiscus sabdariffa</name>
    <name type="common">roselle</name>
    <dbReference type="NCBI Taxonomy" id="183260"/>
    <lineage>
        <taxon>Eukaryota</taxon>
        <taxon>Viridiplantae</taxon>
        <taxon>Streptophyta</taxon>
        <taxon>Embryophyta</taxon>
        <taxon>Tracheophyta</taxon>
        <taxon>Spermatophyta</taxon>
        <taxon>Magnoliopsida</taxon>
        <taxon>eudicotyledons</taxon>
        <taxon>Gunneridae</taxon>
        <taxon>Pentapetalae</taxon>
        <taxon>rosids</taxon>
        <taxon>malvids</taxon>
        <taxon>Malvales</taxon>
        <taxon>Malvaceae</taxon>
        <taxon>Malvoideae</taxon>
        <taxon>Hibiscus</taxon>
    </lineage>
</organism>
<dbReference type="Proteomes" id="UP001472677">
    <property type="component" value="Unassembled WGS sequence"/>
</dbReference>
<dbReference type="Gene3D" id="3.30.710.10">
    <property type="entry name" value="Potassium Channel Kv1.1, Chain A"/>
    <property type="match status" value="1"/>
</dbReference>
<evidence type="ECO:0000256" key="1">
    <source>
        <dbReference type="ARBA" id="ARBA00004906"/>
    </source>
</evidence>
<comment type="caution">
    <text evidence="9">The sequence shown here is derived from an EMBL/GenBank/DDBJ whole genome shotgun (WGS) entry which is preliminary data.</text>
</comment>
<dbReference type="Pfam" id="PF03000">
    <property type="entry name" value="NPH3"/>
    <property type="match status" value="1"/>
</dbReference>
<keyword evidence="10" id="KW-1185">Reference proteome</keyword>
<dbReference type="EMBL" id="JBBPBM010000010">
    <property type="protein sequence ID" value="KAK8564748.1"/>
    <property type="molecule type" value="Genomic_DNA"/>
</dbReference>
<dbReference type="InterPro" id="IPR027356">
    <property type="entry name" value="NPH3_dom"/>
</dbReference>
<protein>
    <recommendedName>
        <fullName evidence="11">Root phototropism protein 2</fullName>
    </recommendedName>
</protein>
<evidence type="ECO:0000256" key="2">
    <source>
        <dbReference type="ARBA" id="ARBA00022786"/>
    </source>
</evidence>
<comment type="similarity">
    <text evidence="3">Belongs to the NPH3 family.</text>
</comment>